<organism evidence="1 2">
    <name type="scientific">Cohnella yongneupensis</name>
    <dbReference type="NCBI Taxonomy" id="425006"/>
    <lineage>
        <taxon>Bacteria</taxon>
        <taxon>Bacillati</taxon>
        <taxon>Bacillota</taxon>
        <taxon>Bacilli</taxon>
        <taxon>Bacillales</taxon>
        <taxon>Paenibacillaceae</taxon>
        <taxon>Cohnella</taxon>
    </lineage>
</organism>
<dbReference type="RefSeq" id="WP_378110047.1">
    <property type="nucleotide sequence ID" value="NZ_JBHSNC010000006.1"/>
</dbReference>
<comment type="caution">
    <text evidence="1">The sequence shown here is derived from an EMBL/GenBank/DDBJ whole genome shotgun (WGS) entry which is preliminary data.</text>
</comment>
<evidence type="ECO:0008006" key="3">
    <source>
        <dbReference type="Google" id="ProtNLM"/>
    </source>
</evidence>
<proteinExistence type="predicted"/>
<keyword evidence="2" id="KW-1185">Reference proteome</keyword>
<dbReference type="InterPro" id="IPR012337">
    <property type="entry name" value="RNaseH-like_sf"/>
</dbReference>
<sequence>MENATTLYEKKHQSLINRAYASPSLRQNILNAGMICLYCDFSGHDEHNFCGLACCFVHNKTIKVYAKKVPFEYIGNSVYGELLAILYSLEILGEELRDVLSDHRPKIALLYTDYSRIAQLLSSIHHSKPIYEEIGNRIAITHNDLEIRYPGVEVRVKYISKHKKNNALHKMAHIAARKTIGK</sequence>
<dbReference type="EMBL" id="JBHSNC010000006">
    <property type="protein sequence ID" value="MFC5528225.1"/>
    <property type="molecule type" value="Genomic_DNA"/>
</dbReference>
<reference evidence="2" key="1">
    <citation type="journal article" date="2019" name="Int. J. Syst. Evol. Microbiol.">
        <title>The Global Catalogue of Microorganisms (GCM) 10K type strain sequencing project: providing services to taxonomists for standard genome sequencing and annotation.</title>
        <authorList>
            <consortium name="The Broad Institute Genomics Platform"/>
            <consortium name="The Broad Institute Genome Sequencing Center for Infectious Disease"/>
            <person name="Wu L."/>
            <person name="Ma J."/>
        </authorList>
    </citation>
    <scope>NUCLEOTIDE SEQUENCE [LARGE SCALE GENOMIC DNA]</scope>
    <source>
        <strain evidence="2">CGMCC 1.18578</strain>
    </source>
</reference>
<dbReference type="SUPFAM" id="SSF53098">
    <property type="entry name" value="Ribonuclease H-like"/>
    <property type="match status" value="1"/>
</dbReference>
<accession>A0ABW0QTS8</accession>
<evidence type="ECO:0000313" key="2">
    <source>
        <dbReference type="Proteomes" id="UP001596108"/>
    </source>
</evidence>
<name>A0ABW0QTS8_9BACL</name>
<dbReference type="Proteomes" id="UP001596108">
    <property type="component" value="Unassembled WGS sequence"/>
</dbReference>
<gene>
    <name evidence="1" type="ORF">ACFPQ4_01985</name>
</gene>
<protein>
    <recommendedName>
        <fullName evidence="3">RNase H type-1 domain-containing protein</fullName>
    </recommendedName>
</protein>
<evidence type="ECO:0000313" key="1">
    <source>
        <dbReference type="EMBL" id="MFC5528225.1"/>
    </source>
</evidence>